<evidence type="ECO:0000313" key="7">
    <source>
        <dbReference type="Proteomes" id="UP000197290"/>
    </source>
</evidence>
<sequence length="355" mass="38218">MTVINTNGAALRAMSATRTADISLATAMERLSTGKRINSAKDDAAGLAIASGMTAQIMGMRQGMRNAVDGVSLVQTAEGALDEVTNMAQRIRELTIQSLSGTYSDADRANMQTEASALARQITRTMGDATFNGNRLFDTNLYYWHQDTPAPDRSVKFDVQAGANAADKITVSIENTPLTFARDSLHPLQTPAGYPSPAEHLITFNDYVSGARRAGVPIGKDDIGTTVRQATGDSWADTSRYLVYAAHAEFSLEEEFDISNVYRAQNALERVDTFMTDITRVRAGLGAAANRLESTVSNLTTTSTNLQDARSRIEDADFSQETTNLAKAQILKQAATAMLAQANQSQQGVMKLLGS</sequence>
<gene>
    <name evidence="6" type="primary">fliC</name>
    <name evidence="6" type="ORF">SPDO_01430</name>
</gene>
<keyword evidence="6" id="KW-0969">Cilium</keyword>
<dbReference type="SUPFAM" id="SSF64518">
    <property type="entry name" value="Phase 1 flagellin"/>
    <property type="match status" value="1"/>
</dbReference>
<comment type="subcellular location">
    <subcellularLocation>
        <location evidence="3">Secreted</location>
    </subcellularLocation>
    <subcellularLocation>
        <location evidence="3">Bacterial flagellum</location>
    </subcellularLocation>
</comment>
<dbReference type="GO" id="GO:0005576">
    <property type="term" value="C:extracellular region"/>
    <property type="evidence" value="ECO:0007669"/>
    <property type="project" value="UniProtKB-SubCell"/>
</dbReference>
<comment type="similarity">
    <text evidence="1 3">Belongs to the bacterial flagellin family.</text>
</comment>
<protein>
    <recommendedName>
        <fullName evidence="3">Flagellin</fullName>
    </recommendedName>
</protein>
<dbReference type="EMBL" id="NBBI01000001">
    <property type="protein sequence ID" value="OWK33268.1"/>
    <property type="molecule type" value="Genomic_DNA"/>
</dbReference>
<evidence type="ECO:0000259" key="5">
    <source>
        <dbReference type="Pfam" id="PF00700"/>
    </source>
</evidence>
<reference evidence="6 7" key="1">
    <citation type="submission" date="2017-03" db="EMBL/GenBank/DDBJ databases">
        <title>Genome sequence of Sphingomonas dokdonensis DSM 21029.</title>
        <authorList>
            <person name="Poehlein A."/>
            <person name="Wuebbeler J.H."/>
            <person name="Steinbuechel A."/>
            <person name="Daniel R."/>
        </authorList>
    </citation>
    <scope>NUCLEOTIDE SEQUENCE [LARGE SCALE GENOMIC DNA]</scope>
    <source>
        <strain evidence="6 7">DSM 21029</strain>
    </source>
</reference>
<keyword evidence="6" id="KW-0966">Cell projection</keyword>
<feature type="domain" description="Flagellin C-terminal" evidence="5">
    <location>
        <begin position="269"/>
        <end position="353"/>
    </location>
</feature>
<dbReference type="Pfam" id="PF00700">
    <property type="entry name" value="Flagellin_C"/>
    <property type="match status" value="1"/>
</dbReference>
<dbReference type="PRINTS" id="PR00207">
    <property type="entry name" value="FLAGELLIN"/>
</dbReference>
<dbReference type="PANTHER" id="PTHR42792">
    <property type="entry name" value="FLAGELLIN"/>
    <property type="match status" value="1"/>
</dbReference>
<evidence type="ECO:0000259" key="4">
    <source>
        <dbReference type="Pfam" id="PF00669"/>
    </source>
</evidence>
<dbReference type="GO" id="GO:0009288">
    <property type="term" value="C:bacterial-type flagellum"/>
    <property type="evidence" value="ECO:0007669"/>
    <property type="project" value="UniProtKB-SubCell"/>
</dbReference>
<evidence type="ECO:0000256" key="2">
    <source>
        <dbReference type="ARBA" id="ARBA00023143"/>
    </source>
</evidence>
<comment type="caution">
    <text evidence="6">The sequence shown here is derived from an EMBL/GenBank/DDBJ whole genome shotgun (WGS) entry which is preliminary data.</text>
</comment>
<dbReference type="RefSeq" id="WP_245828949.1">
    <property type="nucleotide sequence ID" value="NZ_NBBI01000001.1"/>
</dbReference>
<organism evidence="6 7">
    <name type="scientific">Sphingomonas dokdonensis</name>
    <dbReference type="NCBI Taxonomy" id="344880"/>
    <lineage>
        <taxon>Bacteria</taxon>
        <taxon>Pseudomonadati</taxon>
        <taxon>Pseudomonadota</taxon>
        <taxon>Alphaproteobacteria</taxon>
        <taxon>Sphingomonadales</taxon>
        <taxon>Sphingomonadaceae</taxon>
        <taxon>Sphingomonas</taxon>
    </lineage>
</organism>
<dbReference type="GO" id="GO:0005198">
    <property type="term" value="F:structural molecule activity"/>
    <property type="evidence" value="ECO:0007669"/>
    <property type="project" value="UniProtKB-UniRule"/>
</dbReference>
<dbReference type="Gene3D" id="6.10.10.10">
    <property type="entry name" value="Flagellar export chaperone, C-terminal domain"/>
    <property type="match status" value="1"/>
</dbReference>
<evidence type="ECO:0000313" key="6">
    <source>
        <dbReference type="EMBL" id="OWK33268.1"/>
    </source>
</evidence>
<dbReference type="InterPro" id="IPR042187">
    <property type="entry name" value="Flagellin_C_sub2"/>
</dbReference>
<evidence type="ECO:0000256" key="3">
    <source>
        <dbReference type="RuleBase" id="RU362073"/>
    </source>
</evidence>
<dbReference type="Pfam" id="PF00669">
    <property type="entry name" value="Flagellin_N"/>
    <property type="match status" value="1"/>
</dbReference>
<keyword evidence="6" id="KW-0282">Flagellum</keyword>
<name>A0A245ZU46_9SPHN</name>
<accession>A0A245ZU46</accession>
<dbReference type="InterPro" id="IPR001492">
    <property type="entry name" value="Flagellin"/>
</dbReference>
<dbReference type="InterPro" id="IPR046358">
    <property type="entry name" value="Flagellin_C"/>
</dbReference>
<evidence type="ECO:0000256" key="1">
    <source>
        <dbReference type="ARBA" id="ARBA00005709"/>
    </source>
</evidence>
<keyword evidence="2 3" id="KW-0975">Bacterial flagellum</keyword>
<comment type="function">
    <text evidence="3">Flagellin is the subunit protein which polymerizes to form the filaments of bacterial flagella.</text>
</comment>
<proteinExistence type="inferred from homology"/>
<dbReference type="Gene3D" id="1.20.1330.10">
    <property type="entry name" value="f41 fragment of flagellin, N-terminal domain"/>
    <property type="match status" value="1"/>
</dbReference>
<dbReference type="AlphaFoldDB" id="A0A245ZU46"/>
<dbReference type="InterPro" id="IPR001029">
    <property type="entry name" value="Flagellin_N"/>
</dbReference>
<keyword evidence="7" id="KW-1185">Reference proteome</keyword>
<feature type="domain" description="Flagellin N-terminal" evidence="4">
    <location>
        <begin position="4"/>
        <end position="139"/>
    </location>
</feature>
<dbReference type="Proteomes" id="UP000197290">
    <property type="component" value="Unassembled WGS sequence"/>
</dbReference>
<dbReference type="PANTHER" id="PTHR42792:SF2">
    <property type="entry name" value="FLAGELLIN"/>
    <property type="match status" value="1"/>
</dbReference>
<keyword evidence="3" id="KW-0964">Secreted</keyword>